<dbReference type="EC" id="2.7.4.25" evidence="10"/>
<evidence type="ECO:0000256" key="1">
    <source>
        <dbReference type="ARBA" id="ARBA00004496"/>
    </source>
</evidence>
<dbReference type="Proteomes" id="UP000242999">
    <property type="component" value="Unassembled WGS sequence"/>
</dbReference>
<dbReference type="PANTHER" id="PTHR21299:SF2">
    <property type="entry name" value="CYTIDYLATE KINASE"/>
    <property type="match status" value="1"/>
</dbReference>
<keyword evidence="7 10" id="KW-0067">ATP-binding</keyword>
<comment type="catalytic activity">
    <reaction evidence="9 10">
        <text>CMP + ATP = CDP + ADP</text>
        <dbReference type="Rhea" id="RHEA:11600"/>
        <dbReference type="ChEBI" id="CHEBI:30616"/>
        <dbReference type="ChEBI" id="CHEBI:58069"/>
        <dbReference type="ChEBI" id="CHEBI:60377"/>
        <dbReference type="ChEBI" id="CHEBI:456216"/>
        <dbReference type="EC" id="2.7.4.25"/>
    </reaction>
</comment>
<dbReference type="InterPro" id="IPR003136">
    <property type="entry name" value="Cytidylate_kin"/>
</dbReference>
<dbReference type="RefSeq" id="WP_093309516.1">
    <property type="nucleotide sequence ID" value="NZ_FNYH01000006.1"/>
</dbReference>
<dbReference type="FunFam" id="3.40.50.300:FF:000262">
    <property type="entry name" value="Cytidylate kinase"/>
    <property type="match status" value="1"/>
</dbReference>
<proteinExistence type="inferred from homology"/>
<gene>
    <name evidence="10" type="primary">cmk</name>
    <name evidence="12" type="ORF">SAMN05421831_106111</name>
</gene>
<evidence type="ECO:0000256" key="4">
    <source>
        <dbReference type="ARBA" id="ARBA00022679"/>
    </source>
</evidence>
<accession>A0A1H6SGW3</accession>
<evidence type="ECO:0000313" key="13">
    <source>
        <dbReference type="Proteomes" id="UP000242999"/>
    </source>
</evidence>
<keyword evidence="3 10" id="KW-0963">Cytoplasm</keyword>
<dbReference type="Pfam" id="PF02224">
    <property type="entry name" value="Cytidylate_kin"/>
    <property type="match status" value="1"/>
</dbReference>
<dbReference type="CDD" id="cd02020">
    <property type="entry name" value="CMPK"/>
    <property type="match status" value="1"/>
</dbReference>
<organism evidence="12 13">
    <name type="scientific">Allopseudospirillum japonicum</name>
    <dbReference type="NCBI Taxonomy" id="64971"/>
    <lineage>
        <taxon>Bacteria</taxon>
        <taxon>Pseudomonadati</taxon>
        <taxon>Pseudomonadota</taxon>
        <taxon>Gammaproteobacteria</taxon>
        <taxon>Oceanospirillales</taxon>
        <taxon>Oceanospirillaceae</taxon>
        <taxon>Allopseudospirillum</taxon>
    </lineage>
</organism>
<evidence type="ECO:0000313" key="12">
    <source>
        <dbReference type="EMBL" id="SEI65124.1"/>
    </source>
</evidence>
<dbReference type="OrthoDB" id="9807434at2"/>
<dbReference type="InterPro" id="IPR027417">
    <property type="entry name" value="P-loop_NTPase"/>
</dbReference>
<reference evidence="13" key="1">
    <citation type="submission" date="2016-10" db="EMBL/GenBank/DDBJ databases">
        <authorList>
            <person name="Varghese N."/>
            <person name="Submissions S."/>
        </authorList>
    </citation>
    <scope>NUCLEOTIDE SEQUENCE [LARGE SCALE GENOMIC DNA]</scope>
    <source>
        <strain evidence="13">DSM 7165</strain>
    </source>
</reference>
<dbReference type="GO" id="GO:0005524">
    <property type="term" value="F:ATP binding"/>
    <property type="evidence" value="ECO:0007669"/>
    <property type="project" value="UniProtKB-UniRule"/>
</dbReference>
<dbReference type="GO" id="GO:0005829">
    <property type="term" value="C:cytosol"/>
    <property type="evidence" value="ECO:0007669"/>
    <property type="project" value="TreeGrafter"/>
</dbReference>
<evidence type="ECO:0000256" key="8">
    <source>
        <dbReference type="ARBA" id="ARBA00047615"/>
    </source>
</evidence>
<keyword evidence="6 10" id="KW-0418">Kinase</keyword>
<dbReference type="AlphaFoldDB" id="A0A1H6SGW3"/>
<evidence type="ECO:0000256" key="9">
    <source>
        <dbReference type="ARBA" id="ARBA00048478"/>
    </source>
</evidence>
<dbReference type="Gene3D" id="3.40.50.300">
    <property type="entry name" value="P-loop containing nucleotide triphosphate hydrolases"/>
    <property type="match status" value="1"/>
</dbReference>
<keyword evidence="4 10" id="KW-0808">Transferase</keyword>
<dbReference type="NCBIfam" id="TIGR00017">
    <property type="entry name" value="cmk"/>
    <property type="match status" value="1"/>
</dbReference>
<dbReference type="HAMAP" id="MF_00238">
    <property type="entry name" value="Cytidyl_kinase_type1"/>
    <property type="match status" value="1"/>
</dbReference>
<evidence type="ECO:0000256" key="5">
    <source>
        <dbReference type="ARBA" id="ARBA00022741"/>
    </source>
</evidence>
<comment type="similarity">
    <text evidence="2 10">Belongs to the cytidylate kinase family. Type 1 subfamily.</text>
</comment>
<feature type="binding site" evidence="10">
    <location>
        <begin position="12"/>
        <end position="20"/>
    </location>
    <ligand>
        <name>ATP</name>
        <dbReference type="ChEBI" id="CHEBI:30616"/>
    </ligand>
</feature>
<dbReference type="InterPro" id="IPR011994">
    <property type="entry name" value="Cytidylate_kinase_dom"/>
</dbReference>
<name>A0A1H6SGW3_9GAMM</name>
<evidence type="ECO:0000256" key="7">
    <source>
        <dbReference type="ARBA" id="ARBA00022840"/>
    </source>
</evidence>
<evidence type="ECO:0000256" key="6">
    <source>
        <dbReference type="ARBA" id="ARBA00022777"/>
    </source>
</evidence>
<dbReference type="GO" id="GO:0036431">
    <property type="term" value="F:dCMP kinase activity"/>
    <property type="evidence" value="ECO:0007669"/>
    <property type="project" value="InterPro"/>
</dbReference>
<evidence type="ECO:0000256" key="10">
    <source>
        <dbReference type="HAMAP-Rule" id="MF_00238"/>
    </source>
</evidence>
<sequence>MSPTYPVITIDGPSGAGKGTVCMLLARQLNWHLLDSGALYRLVALAAEHHHVKLDNEEALAVLAQHLDVQFLVGADELVQVVLEGEDVSRQLRTETCAQAASKVAALPEVRQALLARQRAFRDAPGLVCDGRDMGTVVFPDASLKIFLTASAQERAHRRLRQLQEKGFNASLDTLIQEISARDARDSERSLAPLKAAVDAVCIDTTALTIPEVLTRILAEARSRKLLD</sequence>
<evidence type="ECO:0000256" key="2">
    <source>
        <dbReference type="ARBA" id="ARBA00009427"/>
    </source>
</evidence>
<keyword evidence="13" id="KW-1185">Reference proteome</keyword>
<comment type="catalytic activity">
    <reaction evidence="8 10">
        <text>dCMP + ATP = dCDP + ADP</text>
        <dbReference type="Rhea" id="RHEA:25094"/>
        <dbReference type="ChEBI" id="CHEBI:30616"/>
        <dbReference type="ChEBI" id="CHEBI:57566"/>
        <dbReference type="ChEBI" id="CHEBI:58593"/>
        <dbReference type="ChEBI" id="CHEBI:456216"/>
        <dbReference type="EC" id="2.7.4.25"/>
    </reaction>
</comment>
<feature type="domain" description="Cytidylate kinase" evidence="11">
    <location>
        <begin position="8"/>
        <end position="222"/>
    </location>
</feature>
<evidence type="ECO:0000259" key="11">
    <source>
        <dbReference type="Pfam" id="PF02224"/>
    </source>
</evidence>
<dbReference type="SUPFAM" id="SSF52540">
    <property type="entry name" value="P-loop containing nucleoside triphosphate hydrolases"/>
    <property type="match status" value="1"/>
</dbReference>
<dbReference type="EMBL" id="FNYH01000006">
    <property type="protein sequence ID" value="SEI65124.1"/>
    <property type="molecule type" value="Genomic_DNA"/>
</dbReference>
<dbReference type="GO" id="GO:0015949">
    <property type="term" value="P:nucleobase-containing small molecule interconversion"/>
    <property type="evidence" value="ECO:0007669"/>
    <property type="project" value="TreeGrafter"/>
</dbReference>
<protein>
    <recommendedName>
        <fullName evidence="10">Cytidylate kinase</fullName>
        <shortName evidence="10">CK</shortName>
        <ecNumber evidence="10">2.7.4.25</ecNumber>
    </recommendedName>
    <alternativeName>
        <fullName evidence="10">Cytidine monophosphate kinase</fullName>
        <shortName evidence="10">CMP kinase</shortName>
    </alternativeName>
</protein>
<evidence type="ECO:0000256" key="3">
    <source>
        <dbReference type="ARBA" id="ARBA00022490"/>
    </source>
</evidence>
<dbReference type="GO" id="GO:0006220">
    <property type="term" value="P:pyrimidine nucleotide metabolic process"/>
    <property type="evidence" value="ECO:0007669"/>
    <property type="project" value="UniProtKB-UniRule"/>
</dbReference>
<keyword evidence="5 10" id="KW-0547">Nucleotide-binding</keyword>
<dbReference type="STRING" id="64971.SAMN05421831_106111"/>
<dbReference type="PANTHER" id="PTHR21299">
    <property type="entry name" value="CYTIDYLATE KINASE/PANTOATE-BETA-ALANINE LIGASE"/>
    <property type="match status" value="1"/>
</dbReference>
<comment type="subcellular location">
    <subcellularLocation>
        <location evidence="1 10">Cytoplasm</location>
    </subcellularLocation>
</comment>
<dbReference type="GO" id="GO:0036430">
    <property type="term" value="F:CMP kinase activity"/>
    <property type="evidence" value="ECO:0007669"/>
    <property type="project" value="RHEA"/>
</dbReference>